<dbReference type="GO" id="GO:0033063">
    <property type="term" value="C:Rad51B-Rad51C-Rad51D-XRCC2 complex"/>
    <property type="evidence" value="ECO:0007669"/>
    <property type="project" value="TreeGrafter"/>
</dbReference>
<protein>
    <recommendedName>
        <fullName evidence="3">RecA family profile 1 domain-containing protein</fullName>
    </recommendedName>
</protein>
<dbReference type="GO" id="GO:0005524">
    <property type="term" value="F:ATP binding"/>
    <property type="evidence" value="ECO:0007669"/>
    <property type="project" value="InterPro"/>
</dbReference>
<dbReference type="Pfam" id="PF08423">
    <property type="entry name" value="Rad51"/>
    <property type="match status" value="1"/>
</dbReference>
<keyword evidence="2" id="KW-0539">Nucleus</keyword>
<dbReference type="GO" id="GO:0007131">
    <property type="term" value="P:reciprocal meiotic recombination"/>
    <property type="evidence" value="ECO:0007669"/>
    <property type="project" value="TreeGrafter"/>
</dbReference>
<dbReference type="InterPro" id="IPR051988">
    <property type="entry name" value="HRR_RAD51_Paralog"/>
</dbReference>
<evidence type="ECO:0000256" key="2">
    <source>
        <dbReference type="ARBA" id="ARBA00023242"/>
    </source>
</evidence>
<dbReference type="GO" id="GO:0000400">
    <property type="term" value="F:four-way junction DNA binding"/>
    <property type="evidence" value="ECO:0007669"/>
    <property type="project" value="TreeGrafter"/>
</dbReference>
<dbReference type="EMBL" id="CAXLJL010000267">
    <property type="protein sequence ID" value="CAL5135434.1"/>
    <property type="molecule type" value="Genomic_DNA"/>
</dbReference>
<dbReference type="GO" id="GO:0005815">
    <property type="term" value="C:microtubule organizing center"/>
    <property type="evidence" value="ECO:0007669"/>
    <property type="project" value="TreeGrafter"/>
</dbReference>
<dbReference type="GO" id="GO:0000723">
    <property type="term" value="P:telomere maintenance"/>
    <property type="evidence" value="ECO:0007669"/>
    <property type="project" value="TreeGrafter"/>
</dbReference>
<evidence type="ECO:0000259" key="3">
    <source>
        <dbReference type="PROSITE" id="PS50162"/>
    </source>
</evidence>
<sequence>MDPSSWETVHRILQQKKSDEPLLPTLLSDPNLHECDMKLDSFASRQYSGTSRRTASSVHLTRPSDSKDLDFLRCLLRKYWCPQPTTCAQLLSDELSTRHTFPSGSKELDRLLCGGIRTDEITELVGKSAVGKTQLCLSVCASALLQDPDVTVLYLDTKGDFSAPRLLSRIRAMGNSEKLLQRVRCVLVPTITQLTDALVSTRMKIASASNTTSAPADISDKDSLQTSFYTNLKLIIIDSLAMPFIPFMGHLPQLAKSQLAVAIVEIQRLSLLLHQAVLVTNHARGLPPANRNLDETETVKQRRDQIVGCLGTGWAAVPHRRIILTTNTSRGTIQGDKLHVTATLVRNSRDQLNCPTATETQHRSCDFVI</sequence>
<dbReference type="Proteomes" id="UP001497525">
    <property type="component" value="Unassembled WGS sequence"/>
</dbReference>
<reference evidence="4" key="1">
    <citation type="submission" date="2024-06" db="EMBL/GenBank/DDBJ databases">
        <authorList>
            <person name="Liu X."/>
            <person name="Lenzi L."/>
            <person name="Haldenby T S."/>
            <person name="Uol C."/>
        </authorList>
    </citation>
    <scope>NUCLEOTIDE SEQUENCE</scope>
</reference>
<comment type="caution">
    <text evidence="4">The sequence shown here is derived from an EMBL/GenBank/DDBJ whole genome shotgun (WGS) entry which is preliminary data.</text>
</comment>
<dbReference type="PANTHER" id="PTHR46457">
    <property type="entry name" value="DNA REPAIR PROTEIN RAD51 HOMOLOG 4"/>
    <property type="match status" value="1"/>
</dbReference>
<name>A0AAV2TH48_CALDB</name>
<dbReference type="PROSITE" id="PS50162">
    <property type="entry name" value="RECA_2"/>
    <property type="match status" value="1"/>
</dbReference>
<dbReference type="GO" id="GO:0005657">
    <property type="term" value="C:replication fork"/>
    <property type="evidence" value="ECO:0007669"/>
    <property type="project" value="TreeGrafter"/>
</dbReference>
<dbReference type="InterPro" id="IPR013632">
    <property type="entry name" value="Rad51_C"/>
</dbReference>
<feature type="domain" description="RecA family profile 1" evidence="3">
    <location>
        <begin position="97"/>
        <end position="283"/>
    </location>
</feature>
<dbReference type="GO" id="GO:0003697">
    <property type="term" value="F:single-stranded DNA binding"/>
    <property type="evidence" value="ECO:0007669"/>
    <property type="project" value="TreeGrafter"/>
</dbReference>
<organism evidence="4 5">
    <name type="scientific">Calicophoron daubneyi</name>
    <name type="common">Rumen fluke</name>
    <name type="synonym">Paramphistomum daubneyi</name>
    <dbReference type="NCBI Taxonomy" id="300641"/>
    <lineage>
        <taxon>Eukaryota</taxon>
        <taxon>Metazoa</taxon>
        <taxon>Spiralia</taxon>
        <taxon>Lophotrochozoa</taxon>
        <taxon>Platyhelminthes</taxon>
        <taxon>Trematoda</taxon>
        <taxon>Digenea</taxon>
        <taxon>Plagiorchiida</taxon>
        <taxon>Pronocephalata</taxon>
        <taxon>Paramphistomoidea</taxon>
        <taxon>Paramphistomidae</taxon>
        <taxon>Calicophoron</taxon>
    </lineage>
</organism>
<evidence type="ECO:0000256" key="1">
    <source>
        <dbReference type="ARBA" id="ARBA00004123"/>
    </source>
</evidence>
<dbReference type="InterPro" id="IPR020588">
    <property type="entry name" value="RecA_ATP-bd"/>
</dbReference>
<evidence type="ECO:0000313" key="5">
    <source>
        <dbReference type="Proteomes" id="UP001497525"/>
    </source>
</evidence>
<accession>A0AAV2TH48</accession>
<dbReference type="InterPro" id="IPR027417">
    <property type="entry name" value="P-loop_NTPase"/>
</dbReference>
<evidence type="ECO:0000313" key="4">
    <source>
        <dbReference type="EMBL" id="CAL5135434.1"/>
    </source>
</evidence>
<dbReference type="Gene3D" id="3.40.50.300">
    <property type="entry name" value="P-loop containing nucleotide triphosphate hydrolases"/>
    <property type="match status" value="1"/>
</dbReference>
<proteinExistence type="predicted"/>
<dbReference type="GO" id="GO:0000724">
    <property type="term" value="P:double-strand break repair via homologous recombination"/>
    <property type="evidence" value="ECO:0007669"/>
    <property type="project" value="TreeGrafter"/>
</dbReference>
<dbReference type="PANTHER" id="PTHR46457:SF1">
    <property type="entry name" value="DNA REPAIR PROTEIN RAD51 HOMOLOG 4"/>
    <property type="match status" value="1"/>
</dbReference>
<dbReference type="AlphaFoldDB" id="A0AAV2TH48"/>
<dbReference type="SUPFAM" id="SSF52540">
    <property type="entry name" value="P-loop containing nucleoside triphosphate hydrolases"/>
    <property type="match status" value="1"/>
</dbReference>
<dbReference type="GO" id="GO:0042148">
    <property type="term" value="P:DNA strand invasion"/>
    <property type="evidence" value="ECO:0007669"/>
    <property type="project" value="TreeGrafter"/>
</dbReference>
<gene>
    <name evidence="4" type="ORF">CDAUBV1_LOCUS9578</name>
</gene>
<comment type="subcellular location">
    <subcellularLocation>
        <location evidence="1">Nucleus</location>
    </subcellularLocation>
</comment>
<dbReference type="GO" id="GO:0140664">
    <property type="term" value="F:ATP-dependent DNA damage sensor activity"/>
    <property type="evidence" value="ECO:0007669"/>
    <property type="project" value="InterPro"/>
</dbReference>